<gene>
    <name evidence="7" type="ORF">HRR80_001819</name>
</gene>
<dbReference type="EMBL" id="JAJGCB010000002">
    <property type="protein sequence ID" value="KAJ8995128.1"/>
    <property type="molecule type" value="Genomic_DNA"/>
</dbReference>
<comment type="caution">
    <text evidence="7">The sequence shown here is derived from an EMBL/GenBank/DDBJ whole genome shotgun (WGS) entry which is preliminary data.</text>
</comment>
<feature type="region of interest" description="Disordered" evidence="6">
    <location>
        <begin position="94"/>
        <end position="129"/>
    </location>
</feature>
<dbReference type="PANTHER" id="PTHR31845">
    <property type="entry name" value="FINGER DOMAIN PROTEIN, PUTATIVE-RELATED"/>
    <property type="match status" value="1"/>
</dbReference>
<evidence type="ECO:0000313" key="8">
    <source>
        <dbReference type="Proteomes" id="UP001161757"/>
    </source>
</evidence>
<dbReference type="InterPro" id="IPR051089">
    <property type="entry name" value="prtT"/>
</dbReference>
<evidence type="ECO:0000256" key="5">
    <source>
        <dbReference type="ARBA" id="ARBA00023242"/>
    </source>
</evidence>
<dbReference type="InterPro" id="IPR036864">
    <property type="entry name" value="Zn2-C6_fun-type_DNA-bd_sf"/>
</dbReference>
<sequence length="590" mass="65956">MSSTAMTSASPDTPGLRPHRACRNCVQIKAKCIPLEGSHNSICQRCHRLRKECTTPAPVPRKRTRDKPTRVAQLEERLNSLTDLLAKAGASTELLSSTSTSLPTPSVSSSHEDNNSTEGRPVFPNAPSAEPHRSIFQTLAPMAEERIFSDFRTDMSQYFPFVAIPPSQTIAEIRRAKPFLFRACLTVACHGDLHLQRQMAHELSKQLGNCMLIRGDKSLDLLQGILILVAWGQYYNHHTAQLMNLLHLGSALILDLGLNKAAQTENSSATGGFIDIHQLVHGRAAADGARTTDERHAVLGVYYLTSRLSSCNPMRWTPYLEECCNFLTRTVEHPTDIDAVHVVRLQRIVERYLPATGALSLCGQVPIRSYVRCFEEDFEVLQRTAPVKVKENNFVEMHRQSAMVGLYEPVLTMDCDEPLQRAEALHACVEHIRRVHESFAALSPRSLPSLPLLALIDLIYAHTMLAKLSFLVTDGWDVHYLRSSSMSFSTMSDRLIAQMQSAAQFQLSQGRQSKGVGGCFLLYAERTRAFKNWYENRLRTEAEAHLSSISDNNASFSAYGLPTEGFFDGFEYLMGQNLPEDWNSDLPAYS</sequence>
<proteinExistence type="predicted"/>
<evidence type="ECO:0000256" key="1">
    <source>
        <dbReference type="ARBA" id="ARBA00004123"/>
    </source>
</evidence>
<evidence type="ECO:0000256" key="6">
    <source>
        <dbReference type="SAM" id="MobiDB-lite"/>
    </source>
</evidence>
<dbReference type="GO" id="GO:0000981">
    <property type="term" value="F:DNA-binding transcription factor activity, RNA polymerase II-specific"/>
    <property type="evidence" value="ECO:0007669"/>
    <property type="project" value="InterPro"/>
</dbReference>
<keyword evidence="5" id="KW-0539">Nucleus</keyword>
<keyword evidence="3" id="KW-0238">DNA-binding</keyword>
<evidence type="ECO:0000313" key="7">
    <source>
        <dbReference type="EMBL" id="KAJ8995128.1"/>
    </source>
</evidence>
<feature type="compositionally biased region" description="Low complexity" evidence="6">
    <location>
        <begin position="94"/>
        <end position="109"/>
    </location>
</feature>
<evidence type="ECO:0008006" key="9">
    <source>
        <dbReference type="Google" id="ProtNLM"/>
    </source>
</evidence>
<dbReference type="Proteomes" id="UP001161757">
    <property type="component" value="Unassembled WGS sequence"/>
</dbReference>
<dbReference type="AlphaFoldDB" id="A0AAN6IYU5"/>
<dbReference type="Gene3D" id="4.10.240.10">
    <property type="entry name" value="Zn(2)-C6 fungal-type DNA-binding domain"/>
    <property type="match status" value="1"/>
</dbReference>
<accession>A0AAN6IYU5</accession>
<keyword evidence="4" id="KW-0804">Transcription</keyword>
<evidence type="ECO:0000256" key="3">
    <source>
        <dbReference type="ARBA" id="ARBA00023125"/>
    </source>
</evidence>
<dbReference type="SUPFAM" id="SSF57701">
    <property type="entry name" value="Zn2/Cys6 DNA-binding domain"/>
    <property type="match status" value="1"/>
</dbReference>
<keyword evidence="2" id="KW-0805">Transcription regulation</keyword>
<organism evidence="7 8">
    <name type="scientific">Exophiala dermatitidis</name>
    <name type="common">Black yeast-like fungus</name>
    <name type="synonym">Wangiella dermatitidis</name>
    <dbReference type="NCBI Taxonomy" id="5970"/>
    <lineage>
        <taxon>Eukaryota</taxon>
        <taxon>Fungi</taxon>
        <taxon>Dikarya</taxon>
        <taxon>Ascomycota</taxon>
        <taxon>Pezizomycotina</taxon>
        <taxon>Eurotiomycetes</taxon>
        <taxon>Chaetothyriomycetidae</taxon>
        <taxon>Chaetothyriales</taxon>
        <taxon>Herpotrichiellaceae</taxon>
        <taxon>Exophiala</taxon>
    </lineage>
</organism>
<dbReference type="PANTHER" id="PTHR31845:SF10">
    <property type="entry name" value="ZN(II)2CYS6 TRANSCRIPTION FACTOR (EUROFUNG)"/>
    <property type="match status" value="1"/>
</dbReference>
<comment type="subcellular location">
    <subcellularLocation>
        <location evidence="1">Nucleus</location>
    </subcellularLocation>
</comment>
<dbReference type="GO" id="GO:0000976">
    <property type="term" value="F:transcription cis-regulatory region binding"/>
    <property type="evidence" value="ECO:0007669"/>
    <property type="project" value="TreeGrafter"/>
</dbReference>
<name>A0AAN6IYU5_EXODE</name>
<dbReference type="GO" id="GO:0005634">
    <property type="term" value="C:nucleus"/>
    <property type="evidence" value="ECO:0007669"/>
    <property type="project" value="UniProtKB-SubCell"/>
</dbReference>
<evidence type="ECO:0000256" key="2">
    <source>
        <dbReference type="ARBA" id="ARBA00023015"/>
    </source>
</evidence>
<reference evidence="7" key="1">
    <citation type="submission" date="2023-01" db="EMBL/GenBank/DDBJ databases">
        <title>Exophiala dermititidis isolated from Cystic Fibrosis Patient.</title>
        <authorList>
            <person name="Kurbessoian T."/>
            <person name="Crocker A."/>
            <person name="Murante D."/>
            <person name="Hogan D.A."/>
            <person name="Stajich J.E."/>
        </authorList>
    </citation>
    <scope>NUCLEOTIDE SEQUENCE</scope>
    <source>
        <strain evidence="7">Ex8</strain>
    </source>
</reference>
<protein>
    <recommendedName>
        <fullName evidence="9">Zn(2)-C6 fungal-type domain-containing protein</fullName>
    </recommendedName>
</protein>
<dbReference type="GO" id="GO:0008270">
    <property type="term" value="F:zinc ion binding"/>
    <property type="evidence" value="ECO:0007669"/>
    <property type="project" value="InterPro"/>
</dbReference>
<evidence type="ECO:0000256" key="4">
    <source>
        <dbReference type="ARBA" id="ARBA00023163"/>
    </source>
</evidence>